<comment type="caution">
    <text evidence="3">The sequence shown here is derived from an EMBL/GenBank/DDBJ whole genome shotgun (WGS) entry which is preliminary data.</text>
</comment>
<dbReference type="InterPro" id="IPR008906">
    <property type="entry name" value="HATC_C_dom"/>
</dbReference>
<organism evidence="3 4">
    <name type="scientific">Castilleja foliolosa</name>
    <dbReference type="NCBI Taxonomy" id="1961234"/>
    <lineage>
        <taxon>Eukaryota</taxon>
        <taxon>Viridiplantae</taxon>
        <taxon>Streptophyta</taxon>
        <taxon>Embryophyta</taxon>
        <taxon>Tracheophyta</taxon>
        <taxon>Spermatophyta</taxon>
        <taxon>Magnoliopsida</taxon>
        <taxon>eudicotyledons</taxon>
        <taxon>Gunneridae</taxon>
        <taxon>Pentapetalae</taxon>
        <taxon>asterids</taxon>
        <taxon>lamiids</taxon>
        <taxon>Lamiales</taxon>
        <taxon>Orobanchaceae</taxon>
        <taxon>Pedicularideae</taxon>
        <taxon>Castillejinae</taxon>
        <taxon>Castilleja</taxon>
    </lineage>
</organism>
<dbReference type="PANTHER" id="PTHR11697">
    <property type="entry name" value="GENERAL TRANSCRIPTION FACTOR 2-RELATED ZINC FINGER PROTEIN"/>
    <property type="match status" value="1"/>
</dbReference>
<evidence type="ECO:0000259" key="2">
    <source>
        <dbReference type="SMART" id="SM00597"/>
    </source>
</evidence>
<accession>A0ABD3DW18</accession>
<evidence type="ECO:0000313" key="3">
    <source>
        <dbReference type="EMBL" id="KAL3646445.1"/>
    </source>
</evidence>
<dbReference type="PANTHER" id="PTHR11697:SF230">
    <property type="entry name" value="ZINC FINGER, MYM DOMAIN CONTAINING 1"/>
    <property type="match status" value="1"/>
</dbReference>
<dbReference type="EMBL" id="JAVIJP010000013">
    <property type="protein sequence ID" value="KAL3646445.1"/>
    <property type="molecule type" value="Genomic_DNA"/>
</dbReference>
<feature type="region of interest" description="Disordered" evidence="1">
    <location>
        <begin position="29"/>
        <end position="68"/>
    </location>
</feature>
<dbReference type="SUPFAM" id="SSF53098">
    <property type="entry name" value="Ribonuclease H-like"/>
    <property type="match status" value="1"/>
</dbReference>
<gene>
    <name evidence="3" type="ORF">CASFOL_011625</name>
</gene>
<dbReference type="SMART" id="SM00597">
    <property type="entry name" value="ZnF_TTF"/>
    <property type="match status" value="1"/>
</dbReference>
<sequence>MLVYSTAQQTSFFGISWERQELLILFSKKKDDEQESKRHKASTIESQPNPQEHENQQEKHGNSEVPQPITNEVDLNHLERDPAKRKQIWEYPVNLREQVRRAYLSLGPYQIRLTEYENKGSKKHTRRFQYSYFSMFRNWLEYSTTTHASYCFMCYLFSDKPSVGHGYDTFTVKGFDNWKKVNGQNCKFLMHIGTSQHKNAVQFSENLLNQAAHVENVILKRNEEQIIKNRLRLKTTVDVVCWLTFQACALRGHDESSTSKNRGNFLELLELLASYNDEVAKVILRNAPYNSKYTSSDIQKEVLGIIANKVRKHIRSEVGDSYFCVMVDESRDESKKEQMAIVLRFIDEEWIIRERFLDLVHVRDTFSLTLKTSMWKQLLHYRFDVSKICGQGYDGASNMRGEWNGLQALVLKDCPYAYYVHCFAHRLQLALVAASREVIPVHQFFANLAFTINVVCASSKRHDELQMAKADEIKRLLELGEIKSGKGLNQIGTLKRAGDTRWGSHFNSVCSLLKMYDVTRVVLQGIIEDVSHTTYSQRGDADAAYVFMRSFEFVFILHMIKEVMGKTNTLSQEIQKKSQDILNATELVSATKVSLNDYRNNGFDALFANVTFFCNKHQIEMPDMSAPYTSTRYRPRKKDLHVTFEHYYRVDLFTATLDKQIHELNGRFSEHAMELLSLSSSLVSKEINIDQICLLVEKYYPEDFTEHERIQLRYQLEIFNIEMIQNTLLSGVSTLAELCKCLAETKKRETYYLVDRVVRLVLTLPVSTATTERAFSAMKIFKTRLRNKMFDEYLANSLVIFIEREIAENIDSKLIIDEFKDLKGRRAEL</sequence>
<proteinExistence type="predicted"/>
<reference evidence="4" key="1">
    <citation type="journal article" date="2024" name="IScience">
        <title>Strigolactones Initiate the Formation of Haustorium-like Structures in Castilleja.</title>
        <authorList>
            <person name="Buerger M."/>
            <person name="Peterson D."/>
            <person name="Chory J."/>
        </authorList>
    </citation>
    <scope>NUCLEOTIDE SEQUENCE [LARGE SCALE GENOMIC DNA]</scope>
</reference>
<dbReference type="Pfam" id="PF05699">
    <property type="entry name" value="Dimer_Tnp_hAT"/>
    <property type="match status" value="1"/>
</dbReference>
<feature type="compositionally biased region" description="Basic and acidic residues" evidence="1">
    <location>
        <begin position="51"/>
        <end position="62"/>
    </location>
</feature>
<name>A0ABD3DW18_9LAMI</name>
<dbReference type="InterPro" id="IPR055298">
    <property type="entry name" value="AtLOH3-like"/>
</dbReference>
<dbReference type="InterPro" id="IPR006580">
    <property type="entry name" value="Znf_TTF"/>
</dbReference>
<dbReference type="AlphaFoldDB" id="A0ABD3DW18"/>
<dbReference type="InterPro" id="IPR012337">
    <property type="entry name" value="RNaseH-like_sf"/>
</dbReference>
<dbReference type="InterPro" id="IPR025398">
    <property type="entry name" value="DUF4371"/>
</dbReference>
<evidence type="ECO:0000256" key="1">
    <source>
        <dbReference type="SAM" id="MobiDB-lite"/>
    </source>
</evidence>
<protein>
    <recommendedName>
        <fullName evidence="2">TTF-type domain-containing protein</fullName>
    </recommendedName>
</protein>
<dbReference type="Pfam" id="PF14291">
    <property type="entry name" value="DUF4371"/>
    <property type="match status" value="1"/>
</dbReference>
<feature type="domain" description="TTF-type" evidence="2">
    <location>
        <begin position="124"/>
        <end position="220"/>
    </location>
</feature>
<keyword evidence="4" id="KW-1185">Reference proteome</keyword>
<evidence type="ECO:0000313" key="4">
    <source>
        <dbReference type="Proteomes" id="UP001632038"/>
    </source>
</evidence>
<dbReference type="Proteomes" id="UP001632038">
    <property type="component" value="Unassembled WGS sequence"/>
</dbReference>